<evidence type="ECO:0000313" key="1">
    <source>
        <dbReference type="EMBL" id="KAJ8416337.1"/>
    </source>
</evidence>
<name>A0AAD7X0T9_9TELE</name>
<dbReference type="AlphaFoldDB" id="A0AAD7X0T9"/>
<protein>
    <submittedName>
        <fullName evidence="1">Uncharacterized protein</fullName>
    </submittedName>
</protein>
<keyword evidence="2" id="KW-1185">Reference proteome</keyword>
<comment type="caution">
    <text evidence="1">The sequence shown here is derived from an EMBL/GenBank/DDBJ whole genome shotgun (WGS) entry which is preliminary data.</text>
</comment>
<dbReference type="Proteomes" id="UP001221898">
    <property type="component" value="Unassembled WGS sequence"/>
</dbReference>
<evidence type="ECO:0000313" key="2">
    <source>
        <dbReference type="Proteomes" id="UP001221898"/>
    </source>
</evidence>
<organism evidence="1 2">
    <name type="scientific">Aldrovandia affinis</name>
    <dbReference type="NCBI Taxonomy" id="143900"/>
    <lineage>
        <taxon>Eukaryota</taxon>
        <taxon>Metazoa</taxon>
        <taxon>Chordata</taxon>
        <taxon>Craniata</taxon>
        <taxon>Vertebrata</taxon>
        <taxon>Euteleostomi</taxon>
        <taxon>Actinopterygii</taxon>
        <taxon>Neopterygii</taxon>
        <taxon>Teleostei</taxon>
        <taxon>Notacanthiformes</taxon>
        <taxon>Halosauridae</taxon>
        <taxon>Aldrovandia</taxon>
    </lineage>
</organism>
<dbReference type="EMBL" id="JAINUG010000006">
    <property type="protein sequence ID" value="KAJ8416337.1"/>
    <property type="molecule type" value="Genomic_DNA"/>
</dbReference>
<sequence>MDLQDQVKAATESLRIEKAAAQSAREMHRSKEQGLKEKAWQAQQESELKLLEVRKQCEQERIMQEERYVNCKHELNGMIESHASEIKTMQLKLFNVQREFYQKLQTQEEAWRVELARKDVELQQKGERLEAKVLELAKKLKSEGHGGEPGSPLIDRIDEIAWDTEARPEGAV</sequence>
<reference evidence="1" key="1">
    <citation type="journal article" date="2023" name="Science">
        <title>Genome structures resolve the early diversification of teleost fishes.</title>
        <authorList>
            <person name="Parey E."/>
            <person name="Louis A."/>
            <person name="Montfort J."/>
            <person name="Bouchez O."/>
            <person name="Roques C."/>
            <person name="Iampietro C."/>
            <person name="Lluch J."/>
            <person name="Castinel A."/>
            <person name="Donnadieu C."/>
            <person name="Desvignes T."/>
            <person name="Floi Bucao C."/>
            <person name="Jouanno E."/>
            <person name="Wen M."/>
            <person name="Mejri S."/>
            <person name="Dirks R."/>
            <person name="Jansen H."/>
            <person name="Henkel C."/>
            <person name="Chen W.J."/>
            <person name="Zahm M."/>
            <person name="Cabau C."/>
            <person name="Klopp C."/>
            <person name="Thompson A.W."/>
            <person name="Robinson-Rechavi M."/>
            <person name="Braasch I."/>
            <person name="Lecointre G."/>
            <person name="Bobe J."/>
            <person name="Postlethwait J.H."/>
            <person name="Berthelot C."/>
            <person name="Roest Crollius H."/>
            <person name="Guiguen Y."/>
        </authorList>
    </citation>
    <scope>NUCLEOTIDE SEQUENCE</scope>
    <source>
        <strain evidence="1">NC1722</strain>
    </source>
</reference>
<proteinExistence type="predicted"/>
<gene>
    <name evidence="1" type="ORF">AAFF_G00356250</name>
</gene>
<accession>A0AAD7X0T9</accession>